<proteinExistence type="predicted"/>
<evidence type="ECO:0000313" key="6">
    <source>
        <dbReference type="EMBL" id="MBO0903766.1"/>
    </source>
</evidence>
<dbReference type="InterPro" id="IPR050707">
    <property type="entry name" value="HTH_MetabolicPath_Reg"/>
</dbReference>
<evidence type="ECO:0000256" key="3">
    <source>
        <dbReference type="ARBA" id="ARBA00023163"/>
    </source>
</evidence>
<comment type="caution">
    <text evidence="6">The sequence shown here is derived from an EMBL/GenBank/DDBJ whole genome shotgun (WGS) entry which is preliminary data.</text>
</comment>
<dbReference type="InterPro" id="IPR036388">
    <property type="entry name" value="WH-like_DNA-bd_sf"/>
</dbReference>
<accession>A0ABS3J253</accession>
<dbReference type="Pfam" id="PF01614">
    <property type="entry name" value="IclR_C"/>
    <property type="match status" value="1"/>
</dbReference>
<dbReference type="Gene3D" id="3.30.450.40">
    <property type="match status" value="1"/>
</dbReference>
<reference evidence="6 7" key="1">
    <citation type="submission" date="2021-03" db="EMBL/GenBank/DDBJ databases">
        <title>Whole genome sequence of Jiella sp. MQZ13P-4.</title>
        <authorList>
            <person name="Tuo L."/>
        </authorList>
    </citation>
    <scope>NUCLEOTIDE SEQUENCE [LARGE SCALE GENOMIC DNA]</scope>
    <source>
        <strain evidence="6 7">MQZ13P-4</strain>
    </source>
</reference>
<dbReference type="CDD" id="cd00090">
    <property type="entry name" value="HTH_ARSR"/>
    <property type="match status" value="1"/>
</dbReference>
<keyword evidence="1" id="KW-0805">Transcription regulation</keyword>
<sequence>MAQDGARSGTQSIERAFAILRLVAANSPRGLRLTDLTREMGLPASTLHRILKTLQDGGLIERSREGRRYIIGSELTLLGLSSPMRHFRELASGTLRSLSDQVGDAVFLSVRSDADTVCVDRKIGDFPIQVLSIEIGSRRPLGISANGAAMLSRMTTGKAAAILDQNADRLQSFGVERAVLMERIAAGRTLGYVQIRHAIVEGTSALAVPILDVLGQPVAAISTIAIAWRQPDHRIPLLIGLLQAAAAEISTALIEDATRRR</sequence>
<dbReference type="SUPFAM" id="SSF46785">
    <property type="entry name" value="Winged helix' DNA-binding domain"/>
    <property type="match status" value="1"/>
</dbReference>
<keyword evidence="3" id="KW-0804">Transcription</keyword>
<gene>
    <name evidence="6" type="ORF">J1C47_08930</name>
</gene>
<dbReference type="InterPro" id="IPR014757">
    <property type="entry name" value="Tscrpt_reg_IclR_C"/>
</dbReference>
<evidence type="ECO:0000313" key="7">
    <source>
        <dbReference type="Proteomes" id="UP000664288"/>
    </source>
</evidence>
<keyword evidence="7" id="KW-1185">Reference proteome</keyword>
<dbReference type="EMBL" id="JAFMPY010000007">
    <property type="protein sequence ID" value="MBO0903766.1"/>
    <property type="molecule type" value="Genomic_DNA"/>
</dbReference>
<evidence type="ECO:0000259" key="5">
    <source>
        <dbReference type="PROSITE" id="PS51078"/>
    </source>
</evidence>
<evidence type="ECO:0000256" key="2">
    <source>
        <dbReference type="ARBA" id="ARBA00023125"/>
    </source>
</evidence>
<dbReference type="Proteomes" id="UP000664288">
    <property type="component" value="Unassembled WGS sequence"/>
</dbReference>
<evidence type="ECO:0000256" key="1">
    <source>
        <dbReference type="ARBA" id="ARBA00023015"/>
    </source>
</evidence>
<feature type="domain" description="HTH iclR-type" evidence="4">
    <location>
        <begin position="10"/>
        <end position="73"/>
    </location>
</feature>
<dbReference type="PROSITE" id="PS51078">
    <property type="entry name" value="ICLR_ED"/>
    <property type="match status" value="1"/>
</dbReference>
<dbReference type="PANTHER" id="PTHR30136">
    <property type="entry name" value="HELIX-TURN-HELIX TRANSCRIPTIONAL REGULATOR, ICLR FAMILY"/>
    <property type="match status" value="1"/>
</dbReference>
<dbReference type="InterPro" id="IPR036390">
    <property type="entry name" value="WH_DNA-bd_sf"/>
</dbReference>
<dbReference type="InterPro" id="IPR011991">
    <property type="entry name" value="ArsR-like_HTH"/>
</dbReference>
<name>A0ABS3J253_9HYPH</name>
<feature type="domain" description="IclR-ED" evidence="5">
    <location>
        <begin position="74"/>
        <end position="255"/>
    </location>
</feature>
<dbReference type="Pfam" id="PF09339">
    <property type="entry name" value="HTH_IclR"/>
    <property type="match status" value="1"/>
</dbReference>
<evidence type="ECO:0000259" key="4">
    <source>
        <dbReference type="PROSITE" id="PS51077"/>
    </source>
</evidence>
<dbReference type="Gene3D" id="1.10.10.10">
    <property type="entry name" value="Winged helix-like DNA-binding domain superfamily/Winged helix DNA-binding domain"/>
    <property type="match status" value="1"/>
</dbReference>
<dbReference type="PANTHER" id="PTHR30136:SF39">
    <property type="entry name" value="TRANSCRIPTIONAL REGULATORY PROTEIN"/>
    <property type="match status" value="1"/>
</dbReference>
<keyword evidence="2" id="KW-0238">DNA-binding</keyword>
<dbReference type="SUPFAM" id="SSF55781">
    <property type="entry name" value="GAF domain-like"/>
    <property type="match status" value="1"/>
</dbReference>
<dbReference type="RefSeq" id="WP_207350401.1">
    <property type="nucleotide sequence ID" value="NZ_JAFMPY010000007.1"/>
</dbReference>
<protein>
    <submittedName>
        <fullName evidence="6">IclR family transcriptional regulator</fullName>
    </submittedName>
</protein>
<organism evidence="6 7">
    <name type="scientific">Jiella sonneratiae</name>
    <dbReference type="NCBI Taxonomy" id="2816856"/>
    <lineage>
        <taxon>Bacteria</taxon>
        <taxon>Pseudomonadati</taxon>
        <taxon>Pseudomonadota</taxon>
        <taxon>Alphaproteobacteria</taxon>
        <taxon>Hyphomicrobiales</taxon>
        <taxon>Aurantimonadaceae</taxon>
        <taxon>Jiella</taxon>
    </lineage>
</organism>
<dbReference type="SMART" id="SM00346">
    <property type="entry name" value="HTH_ICLR"/>
    <property type="match status" value="1"/>
</dbReference>
<dbReference type="PROSITE" id="PS51077">
    <property type="entry name" value="HTH_ICLR"/>
    <property type="match status" value="1"/>
</dbReference>
<dbReference type="InterPro" id="IPR029016">
    <property type="entry name" value="GAF-like_dom_sf"/>
</dbReference>
<dbReference type="InterPro" id="IPR005471">
    <property type="entry name" value="Tscrpt_reg_IclR_N"/>
</dbReference>